<dbReference type="PANTHER" id="PTHR34996">
    <property type="entry name" value="OS06G0327400 PROTEIN"/>
    <property type="match status" value="1"/>
</dbReference>
<feature type="region of interest" description="Disordered" evidence="1">
    <location>
        <begin position="44"/>
        <end position="66"/>
    </location>
</feature>
<evidence type="ECO:0000256" key="1">
    <source>
        <dbReference type="SAM" id="MobiDB-lite"/>
    </source>
</evidence>
<keyword evidence="3" id="KW-1185">Reference proteome</keyword>
<dbReference type="Proteomes" id="UP001418222">
    <property type="component" value="Unassembled WGS sequence"/>
</dbReference>
<proteinExistence type="predicted"/>
<dbReference type="PANTHER" id="PTHR34996:SF3">
    <property type="entry name" value="OS06G0327400 PROTEIN"/>
    <property type="match status" value="1"/>
</dbReference>
<protein>
    <submittedName>
        <fullName evidence="2">Uncharacterized protein</fullName>
    </submittedName>
</protein>
<dbReference type="EMBL" id="JBBWWQ010000001">
    <property type="protein sequence ID" value="KAK8956994.1"/>
    <property type="molecule type" value="Genomic_DNA"/>
</dbReference>
<evidence type="ECO:0000313" key="2">
    <source>
        <dbReference type="EMBL" id="KAK8956994.1"/>
    </source>
</evidence>
<comment type="caution">
    <text evidence="2">The sequence shown here is derived from an EMBL/GenBank/DDBJ whole genome shotgun (WGS) entry which is preliminary data.</text>
</comment>
<feature type="compositionally biased region" description="Basic residues" evidence="1">
    <location>
        <begin position="44"/>
        <end position="54"/>
    </location>
</feature>
<gene>
    <name evidence="2" type="ORF">KSP39_PZI000115</name>
</gene>
<organism evidence="2 3">
    <name type="scientific">Platanthera zijinensis</name>
    <dbReference type="NCBI Taxonomy" id="2320716"/>
    <lineage>
        <taxon>Eukaryota</taxon>
        <taxon>Viridiplantae</taxon>
        <taxon>Streptophyta</taxon>
        <taxon>Embryophyta</taxon>
        <taxon>Tracheophyta</taxon>
        <taxon>Spermatophyta</taxon>
        <taxon>Magnoliopsida</taxon>
        <taxon>Liliopsida</taxon>
        <taxon>Asparagales</taxon>
        <taxon>Orchidaceae</taxon>
        <taxon>Orchidoideae</taxon>
        <taxon>Orchideae</taxon>
        <taxon>Orchidinae</taxon>
        <taxon>Platanthera</taxon>
    </lineage>
</organism>
<sequence length="115" mass="13006">MEFQSPYGRLGRRSHRTRGFRIRRMIASFRLLYISCVQRIKKALGGRRSSRREKNRGGAAPPEHKLRTFRRSNTFYAEAIADCLDFIRKTSAAVLDDASKTAAGETSKEGGGGRR</sequence>
<dbReference type="AlphaFoldDB" id="A0AAP0C348"/>
<reference evidence="2 3" key="1">
    <citation type="journal article" date="2022" name="Nat. Plants">
        <title>Genomes of leafy and leafless Platanthera orchids illuminate the evolution of mycoheterotrophy.</title>
        <authorList>
            <person name="Li M.H."/>
            <person name="Liu K.W."/>
            <person name="Li Z."/>
            <person name="Lu H.C."/>
            <person name="Ye Q.L."/>
            <person name="Zhang D."/>
            <person name="Wang J.Y."/>
            <person name="Li Y.F."/>
            <person name="Zhong Z.M."/>
            <person name="Liu X."/>
            <person name="Yu X."/>
            <person name="Liu D.K."/>
            <person name="Tu X.D."/>
            <person name="Liu B."/>
            <person name="Hao Y."/>
            <person name="Liao X.Y."/>
            <person name="Jiang Y.T."/>
            <person name="Sun W.H."/>
            <person name="Chen J."/>
            <person name="Chen Y.Q."/>
            <person name="Ai Y."/>
            <person name="Zhai J.W."/>
            <person name="Wu S.S."/>
            <person name="Zhou Z."/>
            <person name="Hsiao Y.Y."/>
            <person name="Wu W.L."/>
            <person name="Chen Y.Y."/>
            <person name="Lin Y.F."/>
            <person name="Hsu J.L."/>
            <person name="Li C.Y."/>
            <person name="Wang Z.W."/>
            <person name="Zhao X."/>
            <person name="Zhong W.Y."/>
            <person name="Ma X.K."/>
            <person name="Ma L."/>
            <person name="Huang J."/>
            <person name="Chen G.Z."/>
            <person name="Huang M.Z."/>
            <person name="Huang L."/>
            <person name="Peng D.H."/>
            <person name="Luo Y.B."/>
            <person name="Zou S.Q."/>
            <person name="Chen S.P."/>
            <person name="Lan S."/>
            <person name="Tsai W.C."/>
            <person name="Van de Peer Y."/>
            <person name="Liu Z.J."/>
        </authorList>
    </citation>
    <scope>NUCLEOTIDE SEQUENCE [LARGE SCALE GENOMIC DNA]</scope>
    <source>
        <strain evidence="2">Lor287</strain>
    </source>
</reference>
<evidence type="ECO:0000313" key="3">
    <source>
        <dbReference type="Proteomes" id="UP001418222"/>
    </source>
</evidence>
<accession>A0AAP0C348</accession>
<name>A0AAP0C348_9ASPA</name>